<keyword evidence="5" id="KW-0808">Transferase</keyword>
<reference evidence="5" key="1">
    <citation type="submission" date="2020-01" db="EMBL/GenBank/DDBJ databases">
        <authorList>
            <person name="Meier V. D."/>
            <person name="Meier V D."/>
        </authorList>
    </citation>
    <scope>NUCLEOTIDE SEQUENCE</scope>
    <source>
        <strain evidence="5">HLG_WM_MAG_06</strain>
    </source>
</reference>
<dbReference type="Pfam" id="PF02518">
    <property type="entry name" value="HATPase_c"/>
    <property type="match status" value="1"/>
</dbReference>
<dbReference type="PRINTS" id="PR00344">
    <property type="entry name" value="BCTRLSENSOR"/>
</dbReference>
<dbReference type="EC" id="2.7.13.3" evidence="2"/>
<dbReference type="PROSITE" id="PS50109">
    <property type="entry name" value="HIS_KIN"/>
    <property type="match status" value="1"/>
</dbReference>
<dbReference type="InterPro" id="IPR036097">
    <property type="entry name" value="HisK_dim/P_sf"/>
</dbReference>
<protein>
    <recommendedName>
        <fullName evidence="2">histidine kinase</fullName>
        <ecNumber evidence="2">2.7.13.3</ecNumber>
    </recommendedName>
</protein>
<organism evidence="5">
    <name type="scientific">uncultured Sulfurovum sp</name>
    <dbReference type="NCBI Taxonomy" id="269237"/>
    <lineage>
        <taxon>Bacteria</taxon>
        <taxon>Pseudomonadati</taxon>
        <taxon>Campylobacterota</taxon>
        <taxon>Epsilonproteobacteria</taxon>
        <taxon>Campylobacterales</taxon>
        <taxon>Sulfurovaceae</taxon>
        <taxon>Sulfurovum</taxon>
        <taxon>environmental samples</taxon>
    </lineage>
</organism>
<dbReference type="PANTHER" id="PTHR43065">
    <property type="entry name" value="SENSOR HISTIDINE KINASE"/>
    <property type="match status" value="1"/>
</dbReference>
<keyword evidence="5" id="KW-0418">Kinase</keyword>
<sequence>MHRLLKRQIKQVYGKQFDTNDLDEKTLKLMENITETYENFDEEKAFLNHTVKENKKAIQEAYKSMLTSSRLAVIGEMMENITHQWKQPLSIILNLVSILKIEMKDNRELEIIADQTKYLNKTILDFTNFSSHSDQEKKLFKLKKSIAETIHIFNFQATEHHIIIKQDLVEELVINGDIGKFNQALLVLFSNAKDAFVSRDIKERVIEIKTEETALDVVVSVQDNAGGIPDDVIDKIFEPYFTTKFKDKGTGIGLSMTYNIVQNMNGTINVHNHKDGTLFTITVPKNSIKDIHG</sequence>
<dbReference type="CDD" id="cd00082">
    <property type="entry name" value="HisKA"/>
    <property type="match status" value="1"/>
</dbReference>
<dbReference type="SMART" id="SM00387">
    <property type="entry name" value="HATPase_c"/>
    <property type="match status" value="1"/>
</dbReference>
<dbReference type="GO" id="GO:0000155">
    <property type="term" value="F:phosphorelay sensor kinase activity"/>
    <property type="evidence" value="ECO:0007669"/>
    <property type="project" value="InterPro"/>
</dbReference>
<accession>A0A6S6TDW8</accession>
<feature type="domain" description="Histidine kinase" evidence="4">
    <location>
        <begin position="80"/>
        <end position="287"/>
    </location>
</feature>
<dbReference type="InterPro" id="IPR003661">
    <property type="entry name" value="HisK_dim/P_dom"/>
</dbReference>
<dbReference type="InterPro" id="IPR036890">
    <property type="entry name" value="HATPase_C_sf"/>
</dbReference>
<dbReference type="Gene3D" id="1.10.287.130">
    <property type="match status" value="1"/>
</dbReference>
<evidence type="ECO:0000259" key="4">
    <source>
        <dbReference type="PROSITE" id="PS50109"/>
    </source>
</evidence>
<dbReference type="PANTHER" id="PTHR43065:SF42">
    <property type="entry name" value="TWO-COMPONENT SENSOR PPRA"/>
    <property type="match status" value="1"/>
</dbReference>
<evidence type="ECO:0000256" key="3">
    <source>
        <dbReference type="ARBA" id="ARBA00022553"/>
    </source>
</evidence>
<keyword evidence="3" id="KW-0597">Phosphoprotein</keyword>
<name>A0A6S6TDW8_9BACT</name>
<evidence type="ECO:0000256" key="1">
    <source>
        <dbReference type="ARBA" id="ARBA00000085"/>
    </source>
</evidence>
<evidence type="ECO:0000313" key="5">
    <source>
        <dbReference type="EMBL" id="CAA6817554.1"/>
    </source>
</evidence>
<dbReference type="Gene3D" id="3.30.565.10">
    <property type="entry name" value="Histidine kinase-like ATPase, C-terminal domain"/>
    <property type="match status" value="1"/>
</dbReference>
<dbReference type="InterPro" id="IPR003594">
    <property type="entry name" value="HATPase_dom"/>
</dbReference>
<dbReference type="InterPro" id="IPR005467">
    <property type="entry name" value="His_kinase_dom"/>
</dbReference>
<gene>
    <name evidence="5" type="ORF">HELGO_WM1351</name>
</gene>
<comment type="catalytic activity">
    <reaction evidence="1">
        <text>ATP + protein L-histidine = ADP + protein N-phospho-L-histidine.</text>
        <dbReference type="EC" id="2.7.13.3"/>
    </reaction>
</comment>
<dbReference type="EMBL" id="CACVAP010000086">
    <property type="protein sequence ID" value="CAA6817554.1"/>
    <property type="molecule type" value="Genomic_DNA"/>
</dbReference>
<evidence type="ECO:0000256" key="2">
    <source>
        <dbReference type="ARBA" id="ARBA00012438"/>
    </source>
</evidence>
<dbReference type="AlphaFoldDB" id="A0A6S6TDW8"/>
<dbReference type="InterPro" id="IPR004358">
    <property type="entry name" value="Sig_transdc_His_kin-like_C"/>
</dbReference>
<dbReference type="SUPFAM" id="SSF55874">
    <property type="entry name" value="ATPase domain of HSP90 chaperone/DNA topoisomerase II/histidine kinase"/>
    <property type="match status" value="1"/>
</dbReference>
<dbReference type="SUPFAM" id="SSF47384">
    <property type="entry name" value="Homodimeric domain of signal transducing histidine kinase"/>
    <property type="match status" value="1"/>
</dbReference>
<proteinExistence type="predicted"/>